<feature type="transmembrane region" description="Helical" evidence="1">
    <location>
        <begin position="39"/>
        <end position="56"/>
    </location>
</feature>
<evidence type="ECO:0000313" key="3">
    <source>
        <dbReference type="Proteomes" id="UP000639606"/>
    </source>
</evidence>
<feature type="transmembrane region" description="Helical" evidence="1">
    <location>
        <begin position="68"/>
        <end position="93"/>
    </location>
</feature>
<evidence type="ECO:0000256" key="1">
    <source>
        <dbReference type="SAM" id="Phobius"/>
    </source>
</evidence>
<reference evidence="2" key="2">
    <citation type="submission" date="2020-09" db="EMBL/GenBank/DDBJ databases">
        <authorList>
            <person name="Sun Q."/>
            <person name="Ohkuma M."/>
        </authorList>
    </citation>
    <scope>NUCLEOTIDE SEQUENCE</scope>
    <source>
        <strain evidence="2">JCM 3313</strain>
    </source>
</reference>
<keyword evidence="1" id="KW-0472">Membrane</keyword>
<evidence type="ECO:0000313" key="2">
    <source>
        <dbReference type="EMBL" id="GGP79899.1"/>
    </source>
</evidence>
<accession>A0A918AT45</accession>
<dbReference type="Proteomes" id="UP000639606">
    <property type="component" value="Unassembled WGS sequence"/>
</dbReference>
<keyword evidence="1" id="KW-1133">Transmembrane helix</keyword>
<reference evidence="2" key="1">
    <citation type="journal article" date="2014" name="Int. J. Syst. Evol. Microbiol.">
        <title>Complete genome sequence of Corynebacterium casei LMG S-19264T (=DSM 44701T), isolated from a smear-ripened cheese.</title>
        <authorList>
            <consortium name="US DOE Joint Genome Institute (JGI-PGF)"/>
            <person name="Walter F."/>
            <person name="Albersmeier A."/>
            <person name="Kalinowski J."/>
            <person name="Ruckert C."/>
        </authorList>
    </citation>
    <scope>NUCLEOTIDE SEQUENCE</scope>
    <source>
        <strain evidence="2">JCM 3313</strain>
    </source>
</reference>
<proteinExistence type="predicted"/>
<name>A0A918AT45_9PSEU</name>
<dbReference type="EMBL" id="BMRG01000019">
    <property type="protein sequence ID" value="GGP79899.1"/>
    <property type="molecule type" value="Genomic_DNA"/>
</dbReference>
<feature type="transmembrane region" description="Helical" evidence="1">
    <location>
        <begin position="173"/>
        <end position="195"/>
    </location>
</feature>
<feature type="transmembrane region" description="Helical" evidence="1">
    <location>
        <begin position="315"/>
        <end position="341"/>
    </location>
</feature>
<gene>
    <name evidence="2" type="ORF">GCM10010185_62300</name>
</gene>
<sequence>MAAWRDVLRGAAAAVAALAGMAAVATAGLALLDAGRIGGFGGLTAAVVALAVGGSAEFDAVRAGDLPLVVRGGVGVVPLGVTLVGTVVLGWLLLRHRDRLLVRGAAAAVTFLAGVVAVVAAARGAVTLPGGGAALPGGAAAGGGSGVCGLPEVGPFGRGGSVGALDVGFSVPLWPTLAGAVAWVCAVVGLCWLVVRFRIAVRGALWVVGGLSAVCLLAAWAAGGAMAVGGVLLVLPLVVFGVLSLGLGVPWAVRSDGPLSCVLDGVAPPAPGGSLTWVASAVLLVLGIVVALAGARDGGPLRRAARDGAVTSAVVGVPLGVLALRAGVSVELGVGAFGFSFPLLEAWAATNPLAALGMGCAGGAAAGFAGSLLVRGALRWASVSWPAWRNRSGR</sequence>
<feature type="transmembrane region" description="Helical" evidence="1">
    <location>
        <begin position="274"/>
        <end position="295"/>
    </location>
</feature>
<dbReference type="AlphaFoldDB" id="A0A918AT45"/>
<keyword evidence="1" id="KW-0812">Transmembrane</keyword>
<feature type="transmembrane region" description="Helical" evidence="1">
    <location>
        <begin position="100"/>
        <end position="122"/>
    </location>
</feature>
<keyword evidence="3" id="KW-1185">Reference proteome</keyword>
<feature type="transmembrane region" description="Helical" evidence="1">
    <location>
        <begin position="12"/>
        <end position="32"/>
    </location>
</feature>
<comment type="caution">
    <text evidence="2">The sequence shown here is derived from an EMBL/GenBank/DDBJ whole genome shotgun (WGS) entry which is preliminary data.</text>
</comment>
<protein>
    <submittedName>
        <fullName evidence="2">Uncharacterized protein</fullName>
    </submittedName>
</protein>
<feature type="transmembrane region" description="Helical" evidence="1">
    <location>
        <begin position="353"/>
        <end position="374"/>
    </location>
</feature>
<dbReference type="NCBIfam" id="NF038391">
    <property type="entry name" value="streptophobe"/>
    <property type="match status" value="1"/>
</dbReference>
<feature type="transmembrane region" description="Helical" evidence="1">
    <location>
        <begin position="228"/>
        <end position="253"/>
    </location>
</feature>
<dbReference type="RefSeq" id="WP_189226894.1">
    <property type="nucleotide sequence ID" value="NZ_BMRG01000019.1"/>
</dbReference>
<organism evidence="2 3">
    <name type="scientific">Saccharothrix coeruleofusca</name>
    <dbReference type="NCBI Taxonomy" id="33919"/>
    <lineage>
        <taxon>Bacteria</taxon>
        <taxon>Bacillati</taxon>
        <taxon>Actinomycetota</taxon>
        <taxon>Actinomycetes</taxon>
        <taxon>Pseudonocardiales</taxon>
        <taxon>Pseudonocardiaceae</taxon>
        <taxon>Saccharothrix</taxon>
    </lineage>
</organism>
<dbReference type="InterPro" id="IPR047724">
    <property type="entry name" value="Streptophobe"/>
</dbReference>